<dbReference type="InterPro" id="IPR013978">
    <property type="entry name" value="MEKHLA"/>
</dbReference>
<dbReference type="InterPro" id="IPR035965">
    <property type="entry name" value="PAS-like_dom_sf"/>
</dbReference>
<dbReference type="Gene3D" id="3.30.450.20">
    <property type="entry name" value="PAS domain"/>
    <property type="match status" value="1"/>
</dbReference>
<sequence length="127" mass="14139">MTKKTLPLVDEGSLVEAFDACAYPIASHDARSLFNYANPAALSLFKTRLDDMVGVHSSASAPDFAQQDRERLLAEVTQYGYSENYQGIRTAFDGTLFQIHNATVWNIIDESGHYHGQAVVILEHTYL</sequence>
<dbReference type="EMBL" id="AAUX01000001">
    <property type="protein sequence ID" value="EAV47284.1"/>
    <property type="molecule type" value="Genomic_DNA"/>
</dbReference>
<dbReference type="AlphaFoldDB" id="A0P6X4"/>
<protein>
    <recommendedName>
        <fullName evidence="1">MEKHLA domain-containing protein</fullName>
    </recommendedName>
</protein>
<accession>A0P6X4</accession>
<name>A0P6X4_9PROT</name>
<evidence type="ECO:0000313" key="2">
    <source>
        <dbReference type="EMBL" id="EAV47284.1"/>
    </source>
</evidence>
<keyword evidence="3" id="KW-1185">Reference proteome</keyword>
<gene>
    <name evidence="2" type="ORF">MB2181_04385</name>
</gene>
<evidence type="ECO:0000313" key="3">
    <source>
        <dbReference type="Proteomes" id="UP000054262"/>
    </source>
</evidence>
<evidence type="ECO:0000259" key="1">
    <source>
        <dbReference type="Pfam" id="PF08670"/>
    </source>
</evidence>
<dbReference type="SUPFAM" id="SSF55785">
    <property type="entry name" value="PYP-like sensor domain (PAS domain)"/>
    <property type="match status" value="1"/>
</dbReference>
<reference evidence="2 3" key="1">
    <citation type="submission" date="2006-11" db="EMBL/GenBank/DDBJ databases">
        <authorList>
            <person name="Giovannoni S."/>
            <person name="Vergin K."/>
            <person name="Ferriera S."/>
            <person name="Johnson J."/>
            <person name="Kravitz S."/>
            <person name="Beeson K."/>
            <person name="Sutton G."/>
            <person name="Rogers Y.-H."/>
            <person name="Friedman R."/>
            <person name="Frazier M."/>
            <person name="Venter J.C."/>
        </authorList>
    </citation>
    <scope>NUCLEOTIDE SEQUENCE [LARGE SCALE GENOMIC DNA]</scope>
    <source>
        <strain evidence="2 3">HTCC2181</strain>
    </source>
</reference>
<organism evidence="2 3">
    <name type="scientific">Methylophilales bacterium HTCC2181</name>
    <dbReference type="NCBI Taxonomy" id="383631"/>
    <lineage>
        <taxon>Bacteria</taxon>
        <taxon>Pseudomonadati</taxon>
        <taxon>Pseudomonadota</taxon>
        <taxon>Betaproteobacteria</taxon>
        <taxon>Nitrosomonadales</taxon>
        <taxon>OM43 clade</taxon>
    </lineage>
</organism>
<feature type="domain" description="MEKHLA" evidence="1">
    <location>
        <begin position="22"/>
        <end position="123"/>
    </location>
</feature>
<proteinExistence type="predicted"/>
<dbReference type="Proteomes" id="UP000054262">
    <property type="component" value="Unassembled WGS sequence"/>
</dbReference>
<dbReference type="Pfam" id="PF08670">
    <property type="entry name" value="MEKHLA"/>
    <property type="match status" value="1"/>
</dbReference>
<comment type="caution">
    <text evidence="2">The sequence shown here is derived from an EMBL/GenBank/DDBJ whole genome shotgun (WGS) entry which is preliminary data.</text>
</comment>